<reference evidence="2 3" key="1">
    <citation type="journal article" date="2022" name="Cell">
        <title>Repeat-based holocentromeres influence genome architecture and karyotype evolution.</title>
        <authorList>
            <person name="Hofstatter P.G."/>
            <person name="Thangavel G."/>
            <person name="Lux T."/>
            <person name="Neumann P."/>
            <person name="Vondrak T."/>
            <person name="Novak P."/>
            <person name="Zhang M."/>
            <person name="Costa L."/>
            <person name="Castellani M."/>
            <person name="Scott A."/>
            <person name="Toegelov H."/>
            <person name="Fuchs J."/>
            <person name="Mata-Sucre Y."/>
            <person name="Dias Y."/>
            <person name="Vanzela A.L.L."/>
            <person name="Huettel B."/>
            <person name="Almeida C.C.S."/>
            <person name="Simkova H."/>
            <person name="Souza G."/>
            <person name="Pedrosa-Harand A."/>
            <person name="Macas J."/>
            <person name="Mayer K.F.X."/>
            <person name="Houben A."/>
            <person name="Marques A."/>
        </authorList>
    </citation>
    <scope>NUCLEOTIDE SEQUENCE [LARGE SCALE GENOMIC DNA]</scope>
    <source>
        <strain evidence="2">RhyTen1mFocal</strain>
    </source>
</reference>
<organism evidence="2 3">
    <name type="scientific">Rhynchospora tenuis</name>
    <dbReference type="NCBI Taxonomy" id="198213"/>
    <lineage>
        <taxon>Eukaryota</taxon>
        <taxon>Viridiplantae</taxon>
        <taxon>Streptophyta</taxon>
        <taxon>Embryophyta</taxon>
        <taxon>Tracheophyta</taxon>
        <taxon>Spermatophyta</taxon>
        <taxon>Magnoliopsida</taxon>
        <taxon>Liliopsida</taxon>
        <taxon>Poales</taxon>
        <taxon>Cyperaceae</taxon>
        <taxon>Cyperoideae</taxon>
        <taxon>Rhynchosporeae</taxon>
        <taxon>Rhynchospora</taxon>
    </lineage>
</organism>
<comment type="caution">
    <text evidence="2">The sequence shown here is derived from an EMBL/GenBank/DDBJ whole genome shotgun (WGS) entry which is preliminary data.</text>
</comment>
<name>A0AAD5ZZB5_9POAL</name>
<dbReference type="Proteomes" id="UP001210211">
    <property type="component" value="Unassembled WGS sequence"/>
</dbReference>
<sequence>MAKAKCNESNPSKTSSQAAPTPPPPPYRNRAMNKPSKKKPVEVTSVTREEIDIFWRRKKMVEEEHLMAAQKAAARLRAKALKEEDYRRFEQLLREIIDGEDSEKAKARNGGSKEEQAKVGIKDWWTKSKYAYLNQPAVKSMNGSYTYVPQKIYFSYCPPASYNMCIATSFGVF</sequence>
<evidence type="ECO:0000256" key="1">
    <source>
        <dbReference type="SAM" id="MobiDB-lite"/>
    </source>
</evidence>
<proteinExistence type="predicted"/>
<gene>
    <name evidence="2" type="ORF">LUZ61_010490</name>
</gene>
<dbReference type="PANTHER" id="PTHR33872:SF7">
    <property type="entry name" value="OSJNBA0084K11.10-LIKE PROTEIN"/>
    <property type="match status" value="1"/>
</dbReference>
<accession>A0AAD5ZZB5</accession>
<keyword evidence="3" id="KW-1185">Reference proteome</keyword>
<dbReference type="PANTHER" id="PTHR33872">
    <property type="entry name" value="DNA POLYMERASE EPSILON CATALYTIC SUBUNIT A"/>
    <property type="match status" value="1"/>
</dbReference>
<evidence type="ECO:0000313" key="2">
    <source>
        <dbReference type="EMBL" id="KAJ3706785.1"/>
    </source>
</evidence>
<dbReference type="EMBL" id="JAMRDG010000001">
    <property type="protein sequence ID" value="KAJ3706785.1"/>
    <property type="molecule type" value="Genomic_DNA"/>
</dbReference>
<protein>
    <submittedName>
        <fullName evidence="2">Uncharacterized protein</fullName>
    </submittedName>
</protein>
<evidence type="ECO:0000313" key="3">
    <source>
        <dbReference type="Proteomes" id="UP001210211"/>
    </source>
</evidence>
<feature type="region of interest" description="Disordered" evidence="1">
    <location>
        <begin position="1"/>
        <end position="44"/>
    </location>
</feature>
<dbReference type="AlphaFoldDB" id="A0AAD5ZZB5"/>